<reference evidence="1" key="1">
    <citation type="journal article" date="2015" name="Nature">
        <title>Complex archaea that bridge the gap between prokaryotes and eukaryotes.</title>
        <authorList>
            <person name="Spang A."/>
            <person name="Saw J.H."/>
            <person name="Jorgensen S.L."/>
            <person name="Zaremba-Niedzwiedzka K."/>
            <person name="Martijn J."/>
            <person name="Lind A.E."/>
            <person name="van Eijk R."/>
            <person name="Schleper C."/>
            <person name="Guy L."/>
            <person name="Ettema T.J."/>
        </authorList>
    </citation>
    <scope>NUCLEOTIDE SEQUENCE</scope>
</reference>
<comment type="caution">
    <text evidence="1">The sequence shown here is derived from an EMBL/GenBank/DDBJ whole genome shotgun (WGS) entry which is preliminary data.</text>
</comment>
<dbReference type="EMBL" id="LAZR01033488">
    <property type="protein sequence ID" value="KKL47937.1"/>
    <property type="molecule type" value="Genomic_DNA"/>
</dbReference>
<feature type="non-terminal residue" evidence="1">
    <location>
        <position position="1"/>
    </location>
</feature>
<gene>
    <name evidence="1" type="ORF">LCGC14_2330560</name>
</gene>
<sequence length="202" mass="24192">DVADIFAEVRKHIHKAYEGFVAIVIESASLDSNPEQQKIILMRNRITDKPQFLWSGLRFLAWFHPSSFALNTNIYKTTYEMLPTDSDHDGLIGFKVLQIQKSPKRTRIDEYWLDRERDYLVMEHIRFENHMNRYWDSTKRTITLATKQTPDGQWYPSHISYEWEYSDDTGQHKQKIDKQIILKKEPVFPDDNFKIEYIFNVE</sequence>
<evidence type="ECO:0000313" key="1">
    <source>
        <dbReference type="EMBL" id="KKL47937.1"/>
    </source>
</evidence>
<organism evidence="1">
    <name type="scientific">marine sediment metagenome</name>
    <dbReference type="NCBI Taxonomy" id="412755"/>
    <lineage>
        <taxon>unclassified sequences</taxon>
        <taxon>metagenomes</taxon>
        <taxon>ecological metagenomes</taxon>
    </lineage>
</organism>
<accession>A0A0F9FA14</accession>
<name>A0A0F9FA14_9ZZZZ</name>
<protein>
    <submittedName>
        <fullName evidence="1">Uncharacterized protein</fullName>
    </submittedName>
</protein>
<proteinExistence type="predicted"/>
<dbReference type="AlphaFoldDB" id="A0A0F9FA14"/>